<dbReference type="GO" id="GO:0003677">
    <property type="term" value="F:DNA binding"/>
    <property type="evidence" value="ECO:0007669"/>
    <property type="project" value="UniProtKB-UniRule"/>
</dbReference>
<organism evidence="4 5">
    <name type="scientific">Syncephalis pseudoplumigaleata</name>
    <dbReference type="NCBI Taxonomy" id="1712513"/>
    <lineage>
        <taxon>Eukaryota</taxon>
        <taxon>Fungi</taxon>
        <taxon>Fungi incertae sedis</taxon>
        <taxon>Zoopagomycota</taxon>
        <taxon>Zoopagomycotina</taxon>
        <taxon>Zoopagomycetes</taxon>
        <taxon>Zoopagales</taxon>
        <taxon>Piptocephalidaceae</taxon>
        <taxon>Syncephalis</taxon>
    </lineage>
</organism>
<reference evidence="5" key="1">
    <citation type="journal article" date="2018" name="Nat. Microbiol.">
        <title>Leveraging single-cell genomics to expand the fungal tree of life.</title>
        <authorList>
            <person name="Ahrendt S.R."/>
            <person name="Quandt C.A."/>
            <person name="Ciobanu D."/>
            <person name="Clum A."/>
            <person name="Salamov A."/>
            <person name="Andreopoulos B."/>
            <person name="Cheng J.F."/>
            <person name="Woyke T."/>
            <person name="Pelin A."/>
            <person name="Henrissat B."/>
            <person name="Reynolds N.K."/>
            <person name="Benny G.L."/>
            <person name="Smith M.E."/>
            <person name="James T.Y."/>
            <person name="Grigoriev I.V."/>
        </authorList>
    </citation>
    <scope>NUCLEOTIDE SEQUENCE [LARGE SCALE GENOMIC DNA]</scope>
    <source>
        <strain evidence="5">Benny S71-1</strain>
    </source>
</reference>
<dbReference type="InterPro" id="IPR036910">
    <property type="entry name" value="HMG_box_dom_sf"/>
</dbReference>
<proteinExistence type="predicted"/>
<dbReference type="Proteomes" id="UP000278143">
    <property type="component" value="Unassembled WGS sequence"/>
</dbReference>
<dbReference type="SUPFAM" id="SSF47095">
    <property type="entry name" value="HMG-box"/>
    <property type="match status" value="1"/>
</dbReference>
<dbReference type="InterPro" id="IPR050342">
    <property type="entry name" value="HMGB"/>
</dbReference>
<dbReference type="EMBL" id="KZ989344">
    <property type="protein sequence ID" value="RKP26745.1"/>
    <property type="molecule type" value="Genomic_DNA"/>
</dbReference>
<accession>A0A4P9Z2Y3</accession>
<gene>
    <name evidence="4" type="ORF">SYNPS1DRAFT_7029</name>
</gene>
<evidence type="ECO:0000313" key="4">
    <source>
        <dbReference type="EMBL" id="RKP26745.1"/>
    </source>
</evidence>
<dbReference type="PANTHER" id="PTHR48112">
    <property type="entry name" value="HIGH MOBILITY GROUP PROTEIN DSP1"/>
    <property type="match status" value="1"/>
</dbReference>
<keyword evidence="1 2" id="KW-0238">DNA-binding</keyword>
<keyword evidence="5" id="KW-1185">Reference proteome</keyword>
<protein>
    <submittedName>
        <fullName evidence="4">High mobility group box domain-containing protein</fullName>
    </submittedName>
</protein>
<dbReference type="GO" id="GO:0005634">
    <property type="term" value="C:nucleus"/>
    <property type="evidence" value="ECO:0007669"/>
    <property type="project" value="UniProtKB-UniRule"/>
</dbReference>
<evidence type="ECO:0000313" key="5">
    <source>
        <dbReference type="Proteomes" id="UP000278143"/>
    </source>
</evidence>
<evidence type="ECO:0000256" key="1">
    <source>
        <dbReference type="ARBA" id="ARBA00023125"/>
    </source>
</evidence>
<keyword evidence="2" id="KW-0539">Nucleus</keyword>
<sequence>RKRKRERVPDAPKRPASSFLLFMSDQRPIVKEKHPNMTYPDLMKEIGTLWKKLPESQR</sequence>
<feature type="domain" description="HMG box" evidence="3">
    <location>
        <begin position="12"/>
        <end position="58"/>
    </location>
</feature>
<name>A0A4P9Z2Y3_9FUNG</name>
<dbReference type="Gene3D" id="1.10.30.10">
    <property type="entry name" value="High mobility group box domain"/>
    <property type="match status" value="1"/>
</dbReference>
<dbReference type="SMART" id="SM00398">
    <property type="entry name" value="HMG"/>
    <property type="match status" value="1"/>
</dbReference>
<dbReference type="InterPro" id="IPR009071">
    <property type="entry name" value="HMG_box_dom"/>
</dbReference>
<dbReference type="AlphaFoldDB" id="A0A4P9Z2Y3"/>
<feature type="non-terminal residue" evidence="4">
    <location>
        <position position="58"/>
    </location>
</feature>
<dbReference type="Pfam" id="PF00505">
    <property type="entry name" value="HMG_box"/>
    <property type="match status" value="1"/>
</dbReference>
<dbReference type="CDD" id="cd00084">
    <property type="entry name" value="HMG-box_SF"/>
    <property type="match status" value="1"/>
</dbReference>
<dbReference type="PROSITE" id="PS50118">
    <property type="entry name" value="HMG_BOX_2"/>
    <property type="match status" value="1"/>
</dbReference>
<evidence type="ECO:0000259" key="3">
    <source>
        <dbReference type="PROSITE" id="PS50118"/>
    </source>
</evidence>
<feature type="non-terminal residue" evidence="4">
    <location>
        <position position="1"/>
    </location>
</feature>
<feature type="DNA-binding region" description="HMG box" evidence="2">
    <location>
        <begin position="12"/>
        <end position="58"/>
    </location>
</feature>
<dbReference type="OrthoDB" id="1919336at2759"/>
<evidence type="ECO:0000256" key="2">
    <source>
        <dbReference type="PROSITE-ProRule" id="PRU00267"/>
    </source>
</evidence>